<dbReference type="Gene3D" id="1.10.287.130">
    <property type="match status" value="1"/>
</dbReference>
<dbReference type="InterPro" id="IPR000014">
    <property type="entry name" value="PAS"/>
</dbReference>
<keyword evidence="6" id="KW-1185">Reference proteome</keyword>
<evidence type="ECO:0000313" key="5">
    <source>
        <dbReference type="EMBL" id="KZN40682.1"/>
    </source>
</evidence>
<dbReference type="InterPro" id="IPR005467">
    <property type="entry name" value="His_kinase_dom"/>
</dbReference>
<evidence type="ECO:0000256" key="1">
    <source>
        <dbReference type="ARBA" id="ARBA00000085"/>
    </source>
</evidence>
<dbReference type="GO" id="GO:0004673">
    <property type="term" value="F:protein histidine kinase activity"/>
    <property type="evidence" value="ECO:0007669"/>
    <property type="project" value="UniProtKB-EC"/>
</dbReference>
<dbReference type="SUPFAM" id="SSF55874">
    <property type="entry name" value="ATPase domain of HSP90 chaperone/DNA topoisomerase II/histidine kinase"/>
    <property type="match status" value="1"/>
</dbReference>
<sequence>MRANLEHQFSLYLLLLNLVITGLVFIVASLVLHASYLSIVLSLVTFISFHSIAKWQVNRVMGLFRRVNIQLEAMQQGDFNHQLKPHFKFGDAAELEARLVSLSERLHRDKTQYNRQSFVLYQLIDKLPSPIWIFDEVGKLSYANAAFELIYQQPWQSIKGHTAAELDLEEYQGEWRFGTEQRRIHWALHSSEFYEQGRRHRLIIATDIRKVLRHRELAAWQRLIRVIGHEIHNSLAPVSSLAQSLQSKVTQPRDSNALAVIEQRCTHIQKFVSRYSQLSKPLELHREKLVLSDLLMSIKKLFSEMYEDQHIDLECSVRYCKCDPQLLEQVLINLLKNAFEANKAHQPVGNHVGINAFYQASHVVIVVTDQGGGFANLDNAMTPFYSTKSDGQGIGITLSRHIIEQHGGYLSVSNGLQGAEIKITLPN</sequence>
<organism evidence="5 6">
    <name type="scientific">Pseudoalteromonas luteoviolacea DSM 6061</name>
    <dbReference type="NCBI Taxonomy" id="1365250"/>
    <lineage>
        <taxon>Bacteria</taxon>
        <taxon>Pseudomonadati</taxon>
        <taxon>Pseudomonadota</taxon>
        <taxon>Gammaproteobacteria</taxon>
        <taxon>Alteromonadales</taxon>
        <taxon>Pseudoalteromonadaceae</taxon>
        <taxon>Pseudoalteromonas</taxon>
    </lineage>
</organism>
<evidence type="ECO:0000259" key="4">
    <source>
        <dbReference type="PROSITE" id="PS50109"/>
    </source>
</evidence>
<evidence type="ECO:0000256" key="2">
    <source>
        <dbReference type="ARBA" id="ARBA00012438"/>
    </source>
</evidence>
<proteinExistence type="predicted"/>
<dbReference type="PATRIC" id="fig|1365250.3.peg.1461"/>
<keyword evidence="3" id="KW-1133">Transmembrane helix</keyword>
<feature type="transmembrane region" description="Helical" evidence="3">
    <location>
        <begin position="38"/>
        <end position="57"/>
    </location>
</feature>
<protein>
    <recommendedName>
        <fullName evidence="2">histidine kinase</fullName>
        <ecNumber evidence="2">2.7.13.3</ecNumber>
    </recommendedName>
</protein>
<dbReference type="InterPro" id="IPR004358">
    <property type="entry name" value="Sig_transdc_His_kin-like_C"/>
</dbReference>
<dbReference type="CDD" id="cd00130">
    <property type="entry name" value="PAS"/>
    <property type="match status" value="1"/>
</dbReference>
<accession>A0A166XQA0</accession>
<dbReference type="InterPro" id="IPR035965">
    <property type="entry name" value="PAS-like_dom_sf"/>
</dbReference>
<keyword evidence="3" id="KW-0472">Membrane</keyword>
<dbReference type="InterPro" id="IPR036890">
    <property type="entry name" value="HATPase_C_sf"/>
</dbReference>
<dbReference type="InterPro" id="IPR003594">
    <property type="entry name" value="HATPase_dom"/>
</dbReference>
<dbReference type="PRINTS" id="PR00344">
    <property type="entry name" value="BCTRLSENSOR"/>
</dbReference>
<dbReference type="AlphaFoldDB" id="A0A166XQA0"/>
<feature type="domain" description="Histidine kinase" evidence="4">
    <location>
        <begin position="226"/>
        <end position="427"/>
    </location>
</feature>
<dbReference type="EMBL" id="AUYB01000093">
    <property type="protein sequence ID" value="KZN40682.1"/>
    <property type="molecule type" value="Genomic_DNA"/>
</dbReference>
<keyword evidence="3" id="KW-0812">Transmembrane</keyword>
<feature type="transmembrane region" description="Helical" evidence="3">
    <location>
        <begin position="12"/>
        <end position="32"/>
    </location>
</feature>
<evidence type="ECO:0000256" key="3">
    <source>
        <dbReference type="SAM" id="Phobius"/>
    </source>
</evidence>
<dbReference type="RefSeq" id="WP_063357324.1">
    <property type="nucleotide sequence ID" value="NZ_AQHB01000035.1"/>
</dbReference>
<gene>
    <name evidence="5" type="ORF">N475_11175</name>
</gene>
<comment type="catalytic activity">
    <reaction evidence="1">
        <text>ATP + protein L-histidine = ADP + protein N-phospho-L-histidine.</text>
        <dbReference type="EC" id="2.7.13.3"/>
    </reaction>
</comment>
<dbReference type="Gene3D" id="3.30.565.10">
    <property type="entry name" value="Histidine kinase-like ATPase, C-terminal domain"/>
    <property type="match status" value="1"/>
</dbReference>
<evidence type="ECO:0000313" key="6">
    <source>
        <dbReference type="Proteomes" id="UP000076643"/>
    </source>
</evidence>
<reference evidence="5 6" key="1">
    <citation type="submission" date="2013-07" db="EMBL/GenBank/DDBJ databases">
        <title>Comparative Genomic and Metabolomic Analysis of Twelve Strains of Pseudoalteromonas luteoviolacea.</title>
        <authorList>
            <person name="Vynne N.G."/>
            <person name="Mansson M."/>
            <person name="Gram L."/>
        </authorList>
    </citation>
    <scope>NUCLEOTIDE SEQUENCE [LARGE SCALE GENOMIC DNA]</scope>
    <source>
        <strain evidence="5 6">DSM 6061</strain>
    </source>
</reference>
<dbReference type="PANTHER" id="PTHR43065">
    <property type="entry name" value="SENSOR HISTIDINE KINASE"/>
    <property type="match status" value="1"/>
</dbReference>
<dbReference type="PANTHER" id="PTHR43065:SF51">
    <property type="entry name" value="HISTIDINE KINASE"/>
    <property type="match status" value="1"/>
</dbReference>
<dbReference type="Pfam" id="PF02518">
    <property type="entry name" value="HATPase_c"/>
    <property type="match status" value="1"/>
</dbReference>
<dbReference type="EC" id="2.7.13.3" evidence="2"/>
<dbReference type="PROSITE" id="PS50109">
    <property type="entry name" value="HIS_KIN"/>
    <property type="match status" value="1"/>
</dbReference>
<dbReference type="SUPFAM" id="SSF55785">
    <property type="entry name" value="PYP-like sensor domain (PAS domain)"/>
    <property type="match status" value="1"/>
</dbReference>
<name>A0A166XQA0_9GAMM</name>
<dbReference type="Proteomes" id="UP000076643">
    <property type="component" value="Unassembled WGS sequence"/>
</dbReference>
<comment type="caution">
    <text evidence="5">The sequence shown here is derived from an EMBL/GenBank/DDBJ whole genome shotgun (WGS) entry which is preliminary data.</text>
</comment>
<dbReference type="SMART" id="SM00387">
    <property type="entry name" value="HATPase_c"/>
    <property type="match status" value="1"/>
</dbReference>